<sequence>MKNPLDDWIELTREWLDEQMAEQRARDEAAWLRFRAALLGPLD</sequence>
<proteinExistence type="predicted"/>
<accession>A0AB73IPZ4</accession>
<dbReference type="RefSeq" id="WP_392396523.1">
    <property type="nucleotide sequence ID" value="NZ_JAURTK010000056.1"/>
</dbReference>
<evidence type="ECO:0000313" key="2">
    <source>
        <dbReference type="Proteomes" id="UP001229486"/>
    </source>
</evidence>
<name>A0AB73IPZ4_9BURK</name>
<gene>
    <name evidence="1" type="ORF">J2793_007526</name>
</gene>
<reference evidence="1" key="1">
    <citation type="submission" date="2023-07" db="EMBL/GenBank/DDBJ databases">
        <title>Sorghum-associated microbial communities from plants grown in Nebraska, USA.</title>
        <authorList>
            <person name="Schachtman D."/>
        </authorList>
    </citation>
    <scope>NUCLEOTIDE SEQUENCE</scope>
    <source>
        <strain evidence="1">DS1061</strain>
    </source>
</reference>
<protein>
    <submittedName>
        <fullName evidence="1">Uncharacterized protein</fullName>
    </submittedName>
</protein>
<organism evidence="1 2">
    <name type="scientific">Paraburkholderia caledonica</name>
    <dbReference type="NCBI Taxonomy" id="134536"/>
    <lineage>
        <taxon>Bacteria</taxon>
        <taxon>Pseudomonadati</taxon>
        <taxon>Pseudomonadota</taxon>
        <taxon>Betaproteobacteria</taxon>
        <taxon>Burkholderiales</taxon>
        <taxon>Burkholderiaceae</taxon>
        <taxon>Paraburkholderia</taxon>
    </lineage>
</organism>
<comment type="caution">
    <text evidence="1">The sequence shown here is derived from an EMBL/GenBank/DDBJ whole genome shotgun (WGS) entry which is preliminary data.</text>
</comment>
<dbReference type="EMBL" id="JAURTK010000056">
    <property type="protein sequence ID" value="MDP9652051.1"/>
    <property type="molecule type" value="Genomic_DNA"/>
</dbReference>
<dbReference type="Proteomes" id="UP001229486">
    <property type="component" value="Unassembled WGS sequence"/>
</dbReference>
<evidence type="ECO:0000313" key="1">
    <source>
        <dbReference type="EMBL" id="MDP9652051.1"/>
    </source>
</evidence>
<dbReference type="AlphaFoldDB" id="A0AB73IPZ4"/>